<reference evidence="8" key="1">
    <citation type="submission" date="2015-09" db="EMBL/GenBank/DDBJ databases">
        <title>Scylla olivacea transcriptome.</title>
        <authorList>
            <person name="Ikhwanuddin M."/>
        </authorList>
    </citation>
    <scope>NUCLEOTIDE SEQUENCE</scope>
</reference>
<evidence type="ECO:0000256" key="3">
    <source>
        <dbReference type="ARBA" id="ARBA00022989"/>
    </source>
</evidence>
<dbReference type="PANTHER" id="PTHR13439">
    <property type="entry name" value="CT120 PROTEIN"/>
    <property type="match status" value="1"/>
</dbReference>
<keyword evidence="2 5" id="KW-0812">Transmembrane</keyword>
<evidence type="ECO:0000256" key="5">
    <source>
        <dbReference type="PROSITE-ProRule" id="PRU00205"/>
    </source>
</evidence>
<accession>A0A0P4WEB7</accession>
<evidence type="ECO:0000313" key="8">
    <source>
        <dbReference type="EMBL" id="JAI59387.1"/>
    </source>
</evidence>
<dbReference type="PANTHER" id="PTHR13439:SF66">
    <property type="entry name" value="BCDNA.GH12326"/>
    <property type="match status" value="1"/>
</dbReference>
<feature type="transmembrane region" description="Helical" evidence="6">
    <location>
        <begin position="130"/>
        <end position="149"/>
    </location>
</feature>
<evidence type="ECO:0000256" key="4">
    <source>
        <dbReference type="ARBA" id="ARBA00023136"/>
    </source>
</evidence>
<dbReference type="PROSITE" id="PS50922">
    <property type="entry name" value="TLC"/>
    <property type="match status" value="1"/>
</dbReference>
<protein>
    <recommendedName>
        <fullName evidence="7">TLC domain-containing protein</fullName>
    </recommendedName>
</protein>
<evidence type="ECO:0000256" key="2">
    <source>
        <dbReference type="ARBA" id="ARBA00022692"/>
    </source>
</evidence>
<keyword evidence="4 5" id="KW-0472">Membrane</keyword>
<comment type="subcellular location">
    <subcellularLocation>
        <location evidence="1">Membrane</location>
        <topology evidence="1">Multi-pass membrane protein</topology>
    </subcellularLocation>
</comment>
<keyword evidence="3 6" id="KW-1133">Transmembrane helix</keyword>
<dbReference type="GO" id="GO:0016020">
    <property type="term" value="C:membrane"/>
    <property type="evidence" value="ECO:0007669"/>
    <property type="project" value="UniProtKB-SubCell"/>
</dbReference>
<feature type="transmembrane region" description="Helical" evidence="6">
    <location>
        <begin position="51"/>
        <end position="71"/>
    </location>
</feature>
<dbReference type="GO" id="GO:0055088">
    <property type="term" value="P:lipid homeostasis"/>
    <property type="evidence" value="ECO:0007669"/>
    <property type="project" value="TreeGrafter"/>
</dbReference>
<dbReference type="AlphaFoldDB" id="A0A0P4WEB7"/>
<dbReference type="InterPro" id="IPR006634">
    <property type="entry name" value="TLC-dom"/>
</dbReference>
<dbReference type="InterPro" id="IPR050846">
    <property type="entry name" value="TLCD"/>
</dbReference>
<dbReference type="SMART" id="SM00724">
    <property type="entry name" value="TLC"/>
    <property type="match status" value="1"/>
</dbReference>
<feature type="transmembrane region" description="Helical" evidence="6">
    <location>
        <begin position="6"/>
        <end position="30"/>
    </location>
</feature>
<organism evidence="8">
    <name type="scientific">Scylla olivacea</name>
    <name type="common">Orange mud crab</name>
    <name type="synonym">Cancer olivacea</name>
    <dbReference type="NCBI Taxonomy" id="85551"/>
    <lineage>
        <taxon>Eukaryota</taxon>
        <taxon>Metazoa</taxon>
        <taxon>Ecdysozoa</taxon>
        <taxon>Arthropoda</taxon>
        <taxon>Crustacea</taxon>
        <taxon>Multicrustacea</taxon>
        <taxon>Malacostraca</taxon>
        <taxon>Eumalacostraca</taxon>
        <taxon>Eucarida</taxon>
        <taxon>Decapoda</taxon>
        <taxon>Pleocyemata</taxon>
        <taxon>Brachyura</taxon>
        <taxon>Eubrachyura</taxon>
        <taxon>Portunoidea</taxon>
        <taxon>Portunidae</taxon>
        <taxon>Portuninae</taxon>
        <taxon>Scylla</taxon>
    </lineage>
</organism>
<dbReference type="Pfam" id="PF03798">
    <property type="entry name" value="TRAM_LAG1_CLN8"/>
    <property type="match status" value="1"/>
</dbReference>
<dbReference type="EMBL" id="GDRN01096168">
    <property type="protein sequence ID" value="JAI59387.1"/>
    <property type="molecule type" value="Transcribed_RNA"/>
</dbReference>
<evidence type="ECO:0000259" key="7">
    <source>
        <dbReference type="PROSITE" id="PS50922"/>
    </source>
</evidence>
<proteinExistence type="predicted"/>
<sequence length="292" mass="32629">MNNLLIGSLMCGASCFGWMGLFYFSNHLLTCYFRAKKWNISMHHTMNMSEAIVSSIQAFVSTVCGFVVVVACRHDVMRAAHSLASGYAWIGGSYFIYDTIAMYKVHLASLAEAPKCLAGRVNSYLRRRTLLVLHHVVVVTVLVPVLIYRNGIGDFFVGCFYCVELSGPFTNMRVVLSRLGLKASRWYTVNGILMIITFALCRVAIFPYMYFAYGAQYGLDIFQVMKKIPLHCNLGSLLVLLPQIHWLRLMVLGAFKISRGATLTEACARPHQHTPVMNRIFASASASSDPPQ</sequence>
<feature type="transmembrane region" description="Helical" evidence="6">
    <location>
        <begin position="187"/>
        <end position="208"/>
    </location>
</feature>
<feature type="domain" description="TLC" evidence="7">
    <location>
        <begin position="43"/>
        <end position="259"/>
    </location>
</feature>
<dbReference type="GO" id="GO:0005783">
    <property type="term" value="C:endoplasmic reticulum"/>
    <property type="evidence" value="ECO:0007669"/>
    <property type="project" value="TreeGrafter"/>
</dbReference>
<evidence type="ECO:0000256" key="1">
    <source>
        <dbReference type="ARBA" id="ARBA00004141"/>
    </source>
</evidence>
<evidence type="ECO:0000256" key="6">
    <source>
        <dbReference type="SAM" id="Phobius"/>
    </source>
</evidence>
<name>A0A0P4WEB7_SCYOL</name>